<dbReference type="EMBL" id="GG657467">
    <property type="protein sequence ID" value="OAT12285.1"/>
    <property type="molecule type" value="Genomic_DNA"/>
</dbReference>
<dbReference type="RefSeq" id="XP_031580302.1">
    <property type="nucleotide sequence ID" value="XM_031725323.1"/>
</dbReference>
<accession>A0A179UVZ6</accession>
<dbReference type="KEGG" id="bgh:BDBG_17650"/>
<reference evidence="2" key="1">
    <citation type="journal article" date="2015" name="PLoS Genet.">
        <title>The dynamic genome and transcriptome of the human fungal pathogen Blastomyces and close relative Emmonsia.</title>
        <authorList>
            <person name="Munoz J.F."/>
            <person name="Gauthier G.M."/>
            <person name="Desjardins C.A."/>
            <person name="Gallo J.E."/>
            <person name="Holder J."/>
            <person name="Sullivan T.D."/>
            <person name="Marty A.J."/>
            <person name="Carmen J.C."/>
            <person name="Chen Z."/>
            <person name="Ding L."/>
            <person name="Gujja S."/>
            <person name="Magrini V."/>
            <person name="Misas E."/>
            <person name="Mitreva M."/>
            <person name="Priest M."/>
            <person name="Saif S."/>
            <person name="Whiston E.A."/>
            <person name="Young S."/>
            <person name="Zeng Q."/>
            <person name="Goldman W.E."/>
            <person name="Mardis E.R."/>
            <person name="Taylor J.W."/>
            <person name="McEwen J.G."/>
            <person name="Clay O.K."/>
            <person name="Klein B.S."/>
            <person name="Cuomo C.A."/>
        </authorList>
    </citation>
    <scope>NUCLEOTIDE SEQUENCE [LARGE SCALE GENOMIC DNA]</scope>
    <source>
        <strain evidence="2">SLH14081</strain>
    </source>
</reference>
<dbReference type="Proteomes" id="UP000002038">
    <property type="component" value="Unassembled WGS sequence"/>
</dbReference>
<keyword evidence="2" id="KW-1185">Reference proteome</keyword>
<dbReference type="VEuPathDB" id="FungiDB:BDBG_17650"/>
<dbReference type="AlphaFoldDB" id="A0A179UVZ6"/>
<gene>
    <name evidence="1" type="ORF">BDBG_17650</name>
</gene>
<name>A0A179UVZ6_BLAGS</name>
<evidence type="ECO:0000313" key="1">
    <source>
        <dbReference type="EMBL" id="OAT12285.1"/>
    </source>
</evidence>
<sequence>MGQIEKGGLFALQFVWQFGPGFWCDRGEQGIIPHRSFEQHLVHIWLDNSTTTRDMRSAMGSKCLYDRGLFDGSIGGFLFEKLSEFVVKRLMILSSSYM</sequence>
<organism evidence="1 2">
    <name type="scientific">Blastomyces gilchristii (strain SLH14081)</name>
    <name type="common">Blastomyces dermatitidis</name>
    <dbReference type="NCBI Taxonomy" id="559298"/>
    <lineage>
        <taxon>Eukaryota</taxon>
        <taxon>Fungi</taxon>
        <taxon>Dikarya</taxon>
        <taxon>Ascomycota</taxon>
        <taxon>Pezizomycotina</taxon>
        <taxon>Eurotiomycetes</taxon>
        <taxon>Eurotiomycetidae</taxon>
        <taxon>Onygenales</taxon>
        <taxon>Ajellomycetaceae</taxon>
        <taxon>Blastomyces</taxon>
    </lineage>
</organism>
<protein>
    <submittedName>
        <fullName evidence="1">Uncharacterized protein</fullName>
    </submittedName>
</protein>
<proteinExistence type="predicted"/>
<evidence type="ECO:0000313" key="2">
    <source>
        <dbReference type="Proteomes" id="UP000002038"/>
    </source>
</evidence>
<dbReference type="GeneID" id="42529278"/>